<dbReference type="InterPro" id="IPR003593">
    <property type="entry name" value="AAA+_ATPase"/>
</dbReference>
<dbReference type="InterPro" id="IPR003018">
    <property type="entry name" value="GAF"/>
</dbReference>
<feature type="domain" description="Sigma-54 factor interaction" evidence="6">
    <location>
        <begin position="195"/>
        <end position="424"/>
    </location>
</feature>
<accession>A0A3N2E002</accession>
<dbReference type="SMART" id="SM00382">
    <property type="entry name" value="AAA"/>
    <property type="match status" value="1"/>
</dbReference>
<keyword evidence="5" id="KW-0804">Transcription</keyword>
<dbReference type="InterPro" id="IPR027417">
    <property type="entry name" value="P-loop_NTPase"/>
</dbReference>
<protein>
    <submittedName>
        <fullName evidence="7">Anaerobic nitric oxide reductase transcription regulator</fullName>
    </submittedName>
</protein>
<evidence type="ECO:0000256" key="5">
    <source>
        <dbReference type="ARBA" id="ARBA00023163"/>
    </source>
</evidence>
<dbReference type="InterPro" id="IPR029016">
    <property type="entry name" value="GAF-like_dom_sf"/>
</dbReference>
<dbReference type="AlphaFoldDB" id="A0A3N2E002"/>
<dbReference type="SMART" id="SM00065">
    <property type="entry name" value="GAF"/>
    <property type="match status" value="1"/>
</dbReference>
<dbReference type="SUPFAM" id="SSF55781">
    <property type="entry name" value="GAF domain-like"/>
    <property type="match status" value="1"/>
</dbReference>
<dbReference type="InterPro" id="IPR009057">
    <property type="entry name" value="Homeodomain-like_sf"/>
</dbReference>
<proteinExistence type="predicted"/>
<dbReference type="CDD" id="cd00009">
    <property type="entry name" value="AAA"/>
    <property type="match status" value="1"/>
</dbReference>
<dbReference type="InterPro" id="IPR002197">
    <property type="entry name" value="HTH_Fis"/>
</dbReference>
<dbReference type="Gene3D" id="1.10.8.60">
    <property type="match status" value="1"/>
</dbReference>
<name>A0A3N2E002_9GAMM</name>
<dbReference type="OrthoDB" id="9804019at2"/>
<organism evidence="7 8">
    <name type="scientific">Sinobacterium caligoides</name>
    <dbReference type="NCBI Taxonomy" id="933926"/>
    <lineage>
        <taxon>Bacteria</taxon>
        <taxon>Pseudomonadati</taxon>
        <taxon>Pseudomonadota</taxon>
        <taxon>Gammaproteobacteria</taxon>
        <taxon>Cellvibrionales</taxon>
        <taxon>Spongiibacteraceae</taxon>
        <taxon>Sinobacterium</taxon>
    </lineage>
</organism>
<dbReference type="PROSITE" id="PS00675">
    <property type="entry name" value="SIGMA54_INTERACT_1"/>
    <property type="match status" value="1"/>
</dbReference>
<evidence type="ECO:0000259" key="6">
    <source>
        <dbReference type="PROSITE" id="PS50045"/>
    </source>
</evidence>
<evidence type="ECO:0000313" key="7">
    <source>
        <dbReference type="EMBL" id="ROS05408.1"/>
    </source>
</evidence>
<keyword evidence="1" id="KW-0547">Nucleotide-binding</keyword>
<dbReference type="Pfam" id="PF02954">
    <property type="entry name" value="HTH_8"/>
    <property type="match status" value="1"/>
</dbReference>
<dbReference type="InterPro" id="IPR058031">
    <property type="entry name" value="AAA_lid_NorR"/>
</dbReference>
<keyword evidence="4" id="KW-0238">DNA-binding</keyword>
<dbReference type="Proteomes" id="UP000275394">
    <property type="component" value="Unassembled WGS sequence"/>
</dbReference>
<comment type="caution">
    <text evidence="7">The sequence shown here is derived from an EMBL/GenBank/DDBJ whole genome shotgun (WGS) entry which is preliminary data.</text>
</comment>
<dbReference type="EMBL" id="RKHR01000003">
    <property type="protein sequence ID" value="ROS05408.1"/>
    <property type="molecule type" value="Genomic_DNA"/>
</dbReference>
<dbReference type="GO" id="GO:0043565">
    <property type="term" value="F:sequence-specific DNA binding"/>
    <property type="evidence" value="ECO:0007669"/>
    <property type="project" value="InterPro"/>
</dbReference>
<dbReference type="PANTHER" id="PTHR32071">
    <property type="entry name" value="TRANSCRIPTIONAL REGULATORY PROTEIN"/>
    <property type="match status" value="1"/>
</dbReference>
<dbReference type="GO" id="GO:0006355">
    <property type="term" value="P:regulation of DNA-templated transcription"/>
    <property type="evidence" value="ECO:0007669"/>
    <property type="project" value="InterPro"/>
</dbReference>
<keyword evidence="2" id="KW-0067">ATP-binding</keyword>
<dbReference type="FunFam" id="3.40.50.300:FF:000006">
    <property type="entry name" value="DNA-binding transcriptional regulator NtrC"/>
    <property type="match status" value="1"/>
</dbReference>
<dbReference type="PANTHER" id="PTHR32071:SF35">
    <property type="entry name" value="ANAEROBIC NITRIC OXIDE REDUCTASE TRANSCRIPTION REGULATOR NORR"/>
    <property type="match status" value="1"/>
</dbReference>
<dbReference type="InterPro" id="IPR025944">
    <property type="entry name" value="Sigma_54_int_dom_CS"/>
</dbReference>
<evidence type="ECO:0000256" key="1">
    <source>
        <dbReference type="ARBA" id="ARBA00022741"/>
    </source>
</evidence>
<keyword evidence="3" id="KW-0805">Transcription regulation</keyword>
<evidence type="ECO:0000256" key="2">
    <source>
        <dbReference type="ARBA" id="ARBA00022840"/>
    </source>
</evidence>
<dbReference type="NCBIfam" id="NF003451">
    <property type="entry name" value="PRK05022.1"/>
    <property type="match status" value="1"/>
</dbReference>
<dbReference type="InterPro" id="IPR025662">
    <property type="entry name" value="Sigma_54_int_dom_ATP-bd_1"/>
</dbReference>
<dbReference type="InterPro" id="IPR002078">
    <property type="entry name" value="Sigma_54_int"/>
</dbReference>
<dbReference type="GO" id="GO:0005524">
    <property type="term" value="F:ATP binding"/>
    <property type="evidence" value="ECO:0007669"/>
    <property type="project" value="UniProtKB-KW"/>
</dbReference>
<evidence type="ECO:0000256" key="3">
    <source>
        <dbReference type="ARBA" id="ARBA00023015"/>
    </source>
</evidence>
<keyword evidence="8" id="KW-1185">Reference proteome</keyword>
<dbReference type="Gene3D" id="1.10.10.60">
    <property type="entry name" value="Homeodomain-like"/>
    <property type="match status" value="1"/>
</dbReference>
<dbReference type="RefSeq" id="WP_123711316.1">
    <property type="nucleotide sequence ID" value="NZ_RKHR01000003.1"/>
</dbReference>
<reference evidence="7 8" key="1">
    <citation type="submission" date="2018-11" db="EMBL/GenBank/DDBJ databases">
        <title>Genomic Encyclopedia of Type Strains, Phase IV (KMG-IV): sequencing the most valuable type-strain genomes for metagenomic binning, comparative biology and taxonomic classification.</title>
        <authorList>
            <person name="Goeker M."/>
        </authorList>
    </citation>
    <scope>NUCLEOTIDE SEQUENCE [LARGE SCALE GENOMIC DNA]</scope>
    <source>
        <strain evidence="7 8">DSM 100316</strain>
    </source>
</reference>
<dbReference type="SUPFAM" id="SSF46689">
    <property type="entry name" value="Homeodomain-like"/>
    <property type="match status" value="1"/>
</dbReference>
<dbReference type="Pfam" id="PF00158">
    <property type="entry name" value="Sigma54_activat"/>
    <property type="match status" value="1"/>
</dbReference>
<dbReference type="Pfam" id="PF25601">
    <property type="entry name" value="AAA_lid_14"/>
    <property type="match status" value="1"/>
</dbReference>
<sequence length="509" mass="56264">MPSNLDQAFLQIALDLGVDLPSGHRYQRLISSLNDVLPCDASALFILTDDKQLRPVAVVGLSEEVLGKRFDPGNHPRLQAILDAREPVRFAADSTLPDPFDGILKNDPSLALNVHDCMGCSLYAEQQLIGILTLDALQPGAFDDIDDVTIKTFTALAAATIRNASMVDALKSRHRRQQSINKLLIEEARNRGGELIGTTPTIEQLRNNIQLVANSNFAVLISGETGTGKELVAHAVHAQSPRANQPMIYVNCAALPESIAESELFGHVKGAFTGASTQRTGKFELAHSGTIFLDEVGELPLLLQAKLLRVIQQGEVQRVGADRNLQVDVRVIAATNRQLEVEVREGRFRSDLYHRLNVFPINVPPLREHKGDLAILSGHILDRVRRQFNARSLHLHPQASRHLEQHSWPGNVRELEHSLMRAALRAIQSNEQLITLEHFNDGAAITQQPEPISTSGNDNPVALRQAVEDFQRQLIDEALERNNGVWARAAKELQVDRGNLYKIGKRLGL</sequence>
<gene>
    <name evidence="7" type="ORF">EDC56_0938</name>
</gene>
<dbReference type="Gene3D" id="3.30.450.40">
    <property type="match status" value="1"/>
</dbReference>
<dbReference type="Pfam" id="PF01590">
    <property type="entry name" value="GAF"/>
    <property type="match status" value="1"/>
</dbReference>
<dbReference type="Gene3D" id="3.40.50.300">
    <property type="entry name" value="P-loop containing nucleotide triphosphate hydrolases"/>
    <property type="match status" value="1"/>
</dbReference>
<dbReference type="PROSITE" id="PS50045">
    <property type="entry name" value="SIGMA54_INTERACT_4"/>
    <property type="match status" value="1"/>
</dbReference>
<evidence type="ECO:0000256" key="4">
    <source>
        <dbReference type="ARBA" id="ARBA00023125"/>
    </source>
</evidence>
<dbReference type="SUPFAM" id="SSF52540">
    <property type="entry name" value="P-loop containing nucleoside triphosphate hydrolases"/>
    <property type="match status" value="1"/>
</dbReference>
<evidence type="ECO:0000313" key="8">
    <source>
        <dbReference type="Proteomes" id="UP000275394"/>
    </source>
</evidence>
<dbReference type="PROSITE" id="PS00688">
    <property type="entry name" value="SIGMA54_INTERACT_3"/>
    <property type="match status" value="1"/>
</dbReference>